<keyword evidence="2" id="KW-1185">Reference proteome</keyword>
<dbReference type="Proteomes" id="UP000035682">
    <property type="component" value="Unplaced"/>
</dbReference>
<dbReference type="WormBase" id="SRAE_2000292100">
    <property type="protein sequence ID" value="SRP12286"/>
    <property type="gene ID" value="WBGene00263140"/>
</dbReference>
<sequence length="72" mass="8990">MVYPFEQTKKGYICHFCWLCYRAATNYTSGRKSLRTILLCHRYFFSGRPFVFQVFKYWSTVFKFEFKYYFLK</sequence>
<proteinExistence type="predicted"/>
<name>A0A090LJH3_STRRB</name>
<evidence type="ECO:0000313" key="3">
    <source>
        <dbReference type="WBParaSite" id="SRAE_2000292100.1"/>
    </source>
</evidence>
<dbReference type="GeneID" id="36380633"/>
<dbReference type="AlphaFoldDB" id="A0A090LJH3"/>
<evidence type="ECO:0000313" key="2">
    <source>
        <dbReference type="Proteomes" id="UP000035682"/>
    </source>
</evidence>
<organism evidence="1">
    <name type="scientific">Strongyloides ratti</name>
    <name type="common">Parasitic roundworm</name>
    <dbReference type="NCBI Taxonomy" id="34506"/>
    <lineage>
        <taxon>Eukaryota</taxon>
        <taxon>Metazoa</taxon>
        <taxon>Ecdysozoa</taxon>
        <taxon>Nematoda</taxon>
        <taxon>Chromadorea</taxon>
        <taxon>Rhabditida</taxon>
        <taxon>Tylenchina</taxon>
        <taxon>Panagrolaimomorpha</taxon>
        <taxon>Strongyloidoidea</taxon>
        <taxon>Strongyloididae</taxon>
        <taxon>Strongyloides</taxon>
    </lineage>
</organism>
<reference evidence="1 2" key="1">
    <citation type="submission" date="2014-09" db="EMBL/GenBank/DDBJ databases">
        <authorList>
            <person name="Martin A.A."/>
        </authorList>
    </citation>
    <scope>NUCLEOTIDE SEQUENCE</scope>
    <source>
        <strain evidence="2">ED321</strain>
        <strain evidence="1">ED321 Heterogonic</strain>
    </source>
</reference>
<dbReference type="WBParaSite" id="SRAE_2000292100.1">
    <property type="protein sequence ID" value="SRAE_2000292100.1"/>
    <property type="gene ID" value="WBGene00263140"/>
</dbReference>
<dbReference type="RefSeq" id="XP_024507463.1">
    <property type="nucleotide sequence ID" value="XM_024654054.1"/>
</dbReference>
<protein>
    <submittedName>
        <fullName evidence="1 3">Uncharacterized protein</fullName>
    </submittedName>
</protein>
<accession>A0A090LJH3</accession>
<dbReference type="EMBL" id="LN609529">
    <property type="protein sequence ID" value="CEF68263.1"/>
    <property type="molecule type" value="Genomic_DNA"/>
</dbReference>
<reference evidence="3" key="2">
    <citation type="submission" date="2020-12" db="UniProtKB">
        <authorList>
            <consortium name="WormBaseParasite"/>
        </authorList>
    </citation>
    <scope>IDENTIFICATION</scope>
</reference>
<gene>
    <name evidence="1 3 4" type="ORF">SRAE_2000292100</name>
</gene>
<evidence type="ECO:0000313" key="1">
    <source>
        <dbReference type="EMBL" id="CEF68263.1"/>
    </source>
</evidence>
<dbReference type="CTD" id="36380633"/>
<evidence type="ECO:0000313" key="4">
    <source>
        <dbReference type="WormBase" id="SRAE_2000292100"/>
    </source>
</evidence>